<name>A0AA39L782_SARSR</name>
<dbReference type="PANTHER" id="PTHR31184">
    <property type="entry name" value="HUNTINGTIN-INTERACTING PROTEIN K FAMILY MEMBER"/>
    <property type="match status" value="1"/>
</dbReference>
<sequence length="132" mass="13499">MADKQPLNVVEGATGDLEDERPAVKSAEDRKAAFALANLDNLDEASAASRNVDQEAVGQAMKNLGGGAGSGTAKGGSATAPSAPKKAVKVDPTDVTLLVQELELPKLKVTEMLKSCDGDAIAAMRAYAAPSF</sequence>
<gene>
    <name evidence="3" type="ORF">NLU13_5449</name>
</gene>
<keyword evidence="4" id="KW-1185">Reference proteome</keyword>
<evidence type="ECO:0000256" key="1">
    <source>
        <dbReference type="SAM" id="MobiDB-lite"/>
    </source>
</evidence>
<organism evidence="3 4">
    <name type="scientific">Sarocladium strictum</name>
    <name type="common">Black bundle disease fungus</name>
    <name type="synonym">Acremonium strictum</name>
    <dbReference type="NCBI Taxonomy" id="5046"/>
    <lineage>
        <taxon>Eukaryota</taxon>
        <taxon>Fungi</taxon>
        <taxon>Dikarya</taxon>
        <taxon>Ascomycota</taxon>
        <taxon>Pezizomycotina</taxon>
        <taxon>Sordariomycetes</taxon>
        <taxon>Hypocreomycetidae</taxon>
        <taxon>Hypocreales</taxon>
        <taxon>Sarocladiaceae</taxon>
        <taxon>Sarocladium</taxon>
    </lineage>
</organism>
<proteinExistence type="predicted"/>
<accession>A0AA39L782</accession>
<reference evidence="3" key="1">
    <citation type="submission" date="2022-10" db="EMBL/GenBank/DDBJ databases">
        <title>Determination and structural analysis of whole genome sequence of Sarocladium strictum F4-1.</title>
        <authorList>
            <person name="Hu L."/>
            <person name="Jiang Y."/>
        </authorList>
    </citation>
    <scope>NUCLEOTIDE SEQUENCE</scope>
    <source>
        <strain evidence="3">F4-1</strain>
    </source>
</reference>
<dbReference type="PANTHER" id="PTHR31184:SF2">
    <property type="entry name" value="HUNTINGTIN-INTERACTING PROTEIN K"/>
    <property type="match status" value="1"/>
</dbReference>
<evidence type="ECO:0000259" key="2">
    <source>
        <dbReference type="Pfam" id="PF19026"/>
    </source>
</evidence>
<dbReference type="GO" id="GO:0043066">
    <property type="term" value="P:negative regulation of apoptotic process"/>
    <property type="evidence" value="ECO:0007669"/>
    <property type="project" value="TreeGrafter"/>
</dbReference>
<dbReference type="Proteomes" id="UP001175261">
    <property type="component" value="Unassembled WGS sequence"/>
</dbReference>
<feature type="domain" description="Nascent polypeptide-associated complex subunit alpha-like UBA" evidence="2">
    <location>
        <begin position="88"/>
        <end position="127"/>
    </location>
</feature>
<evidence type="ECO:0000313" key="4">
    <source>
        <dbReference type="Proteomes" id="UP001175261"/>
    </source>
</evidence>
<dbReference type="AlphaFoldDB" id="A0AA39L782"/>
<protein>
    <recommendedName>
        <fullName evidence="2">Nascent polypeptide-associated complex subunit alpha-like UBA domain-containing protein</fullName>
    </recommendedName>
</protein>
<dbReference type="InterPro" id="IPR044034">
    <property type="entry name" value="NAC-like_UBA"/>
</dbReference>
<dbReference type="GO" id="GO:0050821">
    <property type="term" value="P:protein stabilization"/>
    <property type="evidence" value="ECO:0007669"/>
    <property type="project" value="TreeGrafter"/>
</dbReference>
<comment type="caution">
    <text evidence="3">The sequence shown here is derived from an EMBL/GenBank/DDBJ whole genome shotgun (WGS) entry which is preliminary data.</text>
</comment>
<dbReference type="Pfam" id="PF19026">
    <property type="entry name" value="UBA_HYPK"/>
    <property type="match status" value="1"/>
</dbReference>
<feature type="compositionally biased region" description="Gly residues" evidence="1">
    <location>
        <begin position="64"/>
        <end position="74"/>
    </location>
</feature>
<feature type="compositionally biased region" description="Low complexity" evidence="1">
    <location>
        <begin position="75"/>
        <end position="84"/>
    </location>
</feature>
<feature type="region of interest" description="Disordered" evidence="1">
    <location>
        <begin position="58"/>
        <end position="89"/>
    </location>
</feature>
<evidence type="ECO:0000313" key="3">
    <source>
        <dbReference type="EMBL" id="KAK0387136.1"/>
    </source>
</evidence>
<dbReference type="EMBL" id="JAPDFR010000004">
    <property type="protein sequence ID" value="KAK0387136.1"/>
    <property type="molecule type" value="Genomic_DNA"/>
</dbReference>
<feature type="region of interest" description="Disordered" evidence="1">
    <location>
        <begin position="1"/>
        <end position="25"/>
    </location>
</feature>
<dbReference type="InterPro" id="IPR052617">
    <property type="entry name" value="Huntingtin-int_K"/>
</dbReference>